<comment type="caution">
    <text evidence="1">The sequence shown here is derived from an EMBL/GenBank/DDBJ whole genome shotgun (WGS) entry which is preliminary data.</text>
</comment>
<gene>
    <name evidence="1" type="ORF">PZA18_04280</name>
</gene>
<dbReference type="Pfam" id="PF09912">
    <property type="entry name" value="DUF2141"/>
    <property type="match status" value="1"/>
</dbReference>
<proteinExistence type="predicted"/>
<dbReference type="EMBL" id="JARRAF010000004">
    <property type="protein sequence ID" value="MDK2123266.1"/>
    <property type="molecule type" value="Genomic_DNA"/>
</dbReference>
<reference evidence="1" key="1">
    <citation type="submission" date="2023-03" db="EMBL/GenBank/DDBJ databases">
        <title>Chitinimonas shenzhenensis gen. nov., sp. nov., a novel member of family Burkholderiaceae isolated from activated sludge collected in Shen Zhen, China.</title>
        <authorList>
            <person name="Wang X."/>
        </authorList>
    </citation>
    <scope>NUCLEOTIDE SEQUENCE</scope>
    <source>
        <strain evidence="1">DQS-5</strain>
    </source>
</reference>
<dbReference type="InterPro" id="IPR018673">
    <property type="entry name" value="DUF2141"/>
</dbReference>
<dbReference type="Proteomes" id="UP001172778">
    <property type="component" value="Unassembled WGS sequence"/>
</dbReference>
<organism evidence="1 2">
    <name type="scientific">Parachitinimonas caeni</name>
    <dbReference type="NCBI Taxonomy" id="3031301"/>
    <lineage>
        <taxon>Bacteria</taxon>
        <taxon>Pseudomonadati</taxon>
        <taxon>Pseudomonadota</taxon>
        <taxon>Betaproteobacteria</taxon>
        <taxon>Neisseriales</taxon>
        <taxon>Chitinibacteraceae</taxon>
        <taxon>Parachitinimonas</taxon>
    </lineage>
</organism>
<keyword evidence="2" id="KW-1185">Reference proteome</keyword>
<accession>A0ABT7DTA8</accession>
<name>A0ABT7DTA8_9NEIS</name>
<evidence type="ECO:0000313" key="1">
    <source>
        <dbReference type="EMBL" id="MDK2123266.1"/>
    </source>
</evidence>
<sequence>MNKHTLRLMFFIMLGFGALVAWLAGYVSGKPAVGAPATLTVQVSGIANAKGGILASVCDKAHFLKTCNQSRMVQADAGGSVKLHFDTLRSGRFAVMVYHDENGNRQFDYTAGGMPAEGWGFSRNARGKQGPPRFEDAAIDLKPGANEMRIELVY</sequence>
<protein>
    <submittedName>
        <fullName evidence="1">DUF2141 domain-containing protein</fullName>
    </submittedName>
</protein>
<dbReference type="RefSeq" id="WP_284099560.1">
    <property type="nucleotide sequence ID" value="NZ_JARRAF010000004.1"/>
</dbReference>
<evidence type="ECO:0000313" key="2">
    <source>
        <dbReference type="Proteomes" id="UP001172778"/>
    </source>
</evidence>